<dbReference type="OrthoDB" id="9813903at2"/>
<dbReference type="PANTHER" id="PTHR33121:SF76">
    <property type="entry name" value="SIGNALING PROTEIN"/>
    <property type="match status" value="1"/>
</dbReference>
<keyword evidence="3" id="KW-1185">Reference proteome</keyword>
<dbReference type="GO" id="GO:0071111">
    <property type="term" value="F:cyclic-guanylate-specific phosphodiesterase activity"/>
    <property type="evidence" value="ECO:0007669"/>
    <property type="project" value="InterPro"/>
</dbReference>
<organism evidence="2 3">
    <name type="scientific">Malaciobacter halophilus</name>
    <dbReference type="NCBI Taxonomy" id="197482"/>
    <lineage>
        <taxon>Bacteria</taxon>
        <taxon>Pseudomonadati</taxon>
        <taxon>Campylobacterota</taxon>
        <taxon>Epsilonproteobacteria</taxon>
        <taxon>Campylobacterales</taxon>
        <taxon>Arcobacteraceae</taxon>
        <taxon>Malaciobacter</taxon>
    </lineage>
</organism>
<dbReference type="AlphaFoldDB" id="A0A2N1J2E5"/>
<evidence type="ECO:0000313" key="2">
    <source>
        <dbReference type="EMBL" id="PKI80652.1"/>
    </source>
</evidence>
<reference evidence="2 3" key="1">
    <citation type="submission" date="2017-09" db="EMBL/GenBank/DDBJ databases">
        <title>Genomics of the genus Arcobacter.</title>
        <authorList>
            <person name="Perez-Cataluna A."/>
            <person name="Figueras M.J."/>
            <person name="Salas-Masso N."/>
        </authorList>
    </citation>
    <scope>NUCLEOTIDE SEQUENCE [LARGE SCALE GENOMIC DNA]</scope>
    <source>
        <strain evidence="2 3">DSM 18005</strain>
    </source>
</reference>
<dbReference type="EMBL" id="NXIF01000031">
    <property type="protein sequence ID" value="PKI80652.1"/>
    <property type="molecule type" value="Genomic_DNA"/>
</dbReference>
<name>A0A2N1J2E5_9BACT</name>
<dbReference type="InterPro" id="IPR035919">
    <property type="entry name" value="EAL_sf"/>
</dbReference>
<dbReference type="RefSeq" id="WP_101184947.1">
    <property type="nucleotide sequence ID" value="NZ_CP031218.1"/>
</dbReference>
<protein>
    <recommendedName>
        <fullName evidence="1">EAL domain-containing protein</fullName>
    </recommendedName>
</protein>
<dbReference type="PROSITE" id="PS50883">
    <property type="entry name" value="EAL"/>
    <property type="match status" value="1"/>
</dbReference>
<dbReference type="InterPro" id="IPR001633">
    <property type="entry name" value="EAL_dom"/>
</dbReference>
<gene>
    <name evidence="2" type="ORF">CP960_08270</name>
</gene>
<evidence type="ECO:0000259" key="1">
    <source>
        <dbReference type="PROSITE" id="PS50883"/>
    </source>
</evidence>
<proteinExistence type="predicted"/>
<dbReference type="SUPFAM" id="SSF141868">
    <property type="entry name" value="EAL domain-like"/>
    <property type="match status" value="1"/>
</dbReference>
<dbReference type="PANTHER" id="PTHR33121">
    <property type="entry name" value="CYCLIC DI-GMP PHOSPHODIESTERASE PDEF"/>
    <property type="match status" value="1"/>
</dbReference>
<comment type="caution">
    <text evidence="2">The sequence shown here is derived from an EMBL/GenBank/DDBJ whole genome shotgun (WGS) entry which is preliminary data.</text>
</comment>
<evidence type="ECO:0000313" key="3">
    <source>
        <dbReference type="Proteomes" id="UP000233248"/>
    </source>
</evidence>
<feature type="domain" description="EAL" evidence="1">
    <location>
        <begin position="1"/>
        <end position="235"/>
    </location>
</feature>
<dbReference type="SMART" id="SM00052">
    <property type="entry name" value="EAL"/>
    <property type="match status" value="1"/>
</dbReference>
<dbReference type="Pfam" id="PF00563">
    <property type="entry name" value="EAL"/>
    <property type="match status" value="1"/>
</dbReference>
<accession>A0A2N1J2E5</accession>
<dbReference type="KEGG" id="ahs:AHALO_2211"/>
<dbReference type="InterPro" id="IPR050706">
    <property type="entry name" value="Cyclic-di-GMP_PDE-like"/>
</dbReference>
<sequence length="235" mass="27930">MNNIEFKYLILNAKYFTKYEPIIEVCNDEIFAYEALSKFEIDNNLISTEDIFRHLHHNNKLFFELEKRNKQLQFENFNVDKKLFLNFDADIFVSSEQQSYWELFLNDKKDNIVVEITENGSDDETSANIMRDFSSWLSSKNIDTALDDFGQDGSMFSFYMMNGSKYIKIDKSFLRQIEANRNYLHYLKGVLKTIKLNGQKSVIEGVETKRDYELVKELGCDYMQGYYFDEYLIVK</sequence>
<dbReference type="Proteomes" id="UP000233248">
    <property type="component" value="Unassembled WGS sequence"/>
</dbReference>
<dbReference type="Gene3D" id="3.20.20.450">
    <property type="entry name" value="EAL domain"/>
    <property type="match status" value="1"/>
</dbReference>
<dbReference type="CDD" id="cd01948">
    <property type="entry name" value="EAL"/>
    <property type="match status" value="1"/>
</dbReference>